<feature type="domain" description="C2H2-type" evidence="13">
    <location>
        <begin position="333"/>
        <end position="360"/>
    </location>
</feature>
<evidence type="ECO:0000256" key="5">
    <source>
        <dbReference type="ARBA" id="ARBA00022782"/>
    </source>
</evidence>
<dbReference type="InterPro" id="IPR000210">
    <property type="entry name" value="BTB/POZ_dom"/>
</dbReference>
<evidence type="ECO:0000256" key="6">
    <source>
        <dbReference type="ARBA" id="ARBA00022833"/>
    </source>
</evidence>
<keyword evidence="15" id="KW-1185">Reference proteome</keyword>
<dbReference type="GO" id="GO:0006357">
    <property type="term" value="P:regulation of transcription by RNA polymerase II"/>
    <property type="evidence" value="ECO:0007669"/>
    <property type="project" value="TreeGrafter"/>
</dbReference>
<organism evidence="14">
    <name type="scientific">Darwinula stevensoni</name>
    <dbReference type="NCBI Taxonomy" id="69355"/>
    <lineage>
        <taxon>Eukaryota</taxon>
        <taxon>Metazoa</taxon>
        <taxon>Ecdysozoa</taxon>
        <taxon>Arthropoda</taxon>
        <taxon>Crustacea</taxon>
        <taxon>Oligostraca</taxon>
        <taxon>Ostracoda</taxon>
        <taxon>Podocopa</taxon>
        <taxon>Podocopida</taxon>
        <taxon>Darwinulocopina</taxon>
        <taxon>Darwinuloidea</taxon>
        <taxon>Darwinulidae</taxon>
        <taxon>Darwinula</taxon>
    </lineage>
</organism>
<dbReference type="SUPFAM" id="SSF54695">
    <property type="entry name" value="POZ domain"/>
    <property type="match status" value="1"/>
</dbReference>
<dbReference type="CDD" id="cd18315">
    <property type="entry name" value="BTB_POZ_BAB-like"/>
    <property type="match status" value="1"/>
</dbReference>
<dbReference type="Proteomes" id="UP000677054">
    <property type="component" value="Unassembled WGS sequence"/>
</dbReference>
<dbReference type="PROSITE" id="PS00028">
    <property type="entry name" value="ZINC_FINGER_C2H2_1"/>
    <property type="match status" value="1"/>
</dbReference>
<evidence type="ECO:0000259" key="12">
    <source>
        <dbReference type="PROSITE" id="PS50097"/>
    </source>
</evidence>
<evidence type="ECO:0000313" key="15">
    <source>
        <dbReference type="Proteomes" id="UP000677054"/>
    </source>
</evidence>
<comment type="function">
    <text evidence="9">Putative transcription factor required for axon growth and guidance in the central and peripheral nervous systems. Repels CNS axons away from the midline by promoting the expression of the midline repellent sli and its receptor robo.</text>
</comment>
<dbReference type="GO" id="GO:0008406">
    <property type="term" value="P:gonad development"/>
    <property type="evidence" value="ECO:0007669"/>
    <property type="project" value="UniProtKB-ARBA"/>
</dbReference>
<dbReference type="GO" id="GO:0005634">
    <property type="term" value="C:nucleus"/>
    <property type="evidence" value="ECO:0007669"/>
    <property type="project" value="TreeGrafter"/>
</dbReference>
<keyword evidence="5" id="KW-0221">Differentiation</keyword>
<dbReference type="SMART" id="SM00355">
    <property type="entry name" value="ZnF_C2H2"/>
    <property type="match status" value="3"/>
</dbReference>
<feature type="region of interest" description="Disordered" evidence="11">
    <location>
        <begin position="231"/>
        <end position="260"/>
    </location>
</feature>
<dbReference type="InterPro" id="IPR013087">
    <property type="entry name" value="Znf_C2H2_type"/>
</dbReference>
<name>A0A7R8XAM8_9CRUS</name>
<dbReference type="PROSITE" id="PS50097">
    <property type="entry name" value="BTB"/>
    <property type="match status" value="1"/>
</dbReference>
<evidence type="ECO:0000256" key="10">
    <source>
        <dbReference type="PROSITE-ProRule" id="PRU00042"/>
    </source>
</evidence>
<dbReference type="PROSITE" id="PS50157">
    <property type="entry name" value="ZINC_FINGER_C2H2_2"/>
    <property type="match status" value="2"/>
</dbReference>
<evidence type="ECO:0000256" key="1">
    <source>
        <dbReference type="ARBA" id="ARBA00022473"/>
    </source>
</evidence>
<protein>
    <submittedName>
        <fullName evidence="14">Uncharacterized protein</fullName>
    </submittedName>
</protein>
<feature type="domain" description="BTB" evidence="12">
    <location>
        <begin position="30"/>
        <end position="95"/>
    </location>
</feature>
<keyword evidence="8" id="KW-0539">Nucleus</keyword>
<sequence length="400" mass="44372">MANKYNLKWNSHHAETFSNFDLLRNREVFVDVTLSCSGQTLKAHKLVLCCGSALFEKLLQRDNSTSPIIHFHGIDMMHLRLLVDFMYLGEVDIPSCDLEAFIALADSLEVKGLKGDRSRRSDVPSTYGKSELPMTFGRPRVTSQDYLGRPLGSTSAAPMKRRLPMTMDSSGLQDLSSASVLPGSEKKSKPDLIVPNDSCQASDMVQTGELMKTETEEIQEVEQVEDGNGSYYAEEEGMGGAEGSNSSSSHIIGGEEFDPNELPADIPPEIAPESVTRGHDGVWSGISMETKCKIHFCTFCNYQSPYKTSTLRHVQSRHTVWRGQLGVTGLWTYFCGKCSYKNANKTHMDIHIRSHTGEKPFQCRMCGKNFSTKGNASAHIVGVHKTPVQDNIVMLLHKKV</sequence>
<evidence type="ECO:0000256" key="8">
    <source>
        <dbReference type="ARBA" id="ARBA00023242"/>
    </source>
</evidence>
<dbReference type="GO" id="GO:0007464">
    <property type="term" value="P:R3/R4 cell fate commitment"/>
    <property type="evidence" value="ECO:0007669"/>
    <property type="project" value="UniProtKB-ARBA"/>
</dbReference>
<dbReference type="Gene3D" id="3.30.710.10">
    <property type="entry name" value="Potassium Channel Kv1.1, Chain A"/>
    <property type="match status" value="1"/>
</dbReference>
<evidence type="ECO:0000256" key="4">
    <source>
        <dbReference type="ARBA" id="ARBA00022771"/>
    </source>
</evidence>
<dbReference type="Pfam" id="PF00651">
    <property type="entry name" value="BTB"/>
    <property type="match status" value="1"/>
</dbReference>
<accession>A0A7R8XAM8</accession>
<evidence type="ECO:0000256" key="2">
    <source>
        <dbReference type="ARBA" id="ARBA00022723"/>
    </source>
</evidence>
<dbReference type="PANTHER" id="PTHR23110">
    <property type="entry name" value="BTB DOMAIN TRANSCRIPTION FACTOR"/>
    <property type="match status" value="1"/>
</dbReference>
<dbReference type="GO" id="GO:0007526">
    <property type="term" value="P:larval somatic muscle development"/>
    <property type="evidence" value="ECO:0007669"/>
    <property type="project" value="UniProtKB-ARBA"/>
</dbReference>
<keyword evidence="1" id="KW-0217">Developmental protein</keyword>
<evidence type="ECO:0000256" key="11">
    <source>
        <dbReference type="SAM" id="MobiDB-lite"/>
    </source>
</evidence>
<evidence type="ECO:0000313" key="14">
    <source>
        <dbReference type="EMBL" id="CAD7246162.1"/>
    </source>
</evidence>
<dbReference type="GO" id="GO:0016199">
    <property type="term" value="P:axon midline choice point recognition"/>
    <property type="evidence" value="ECO:0007669"/>
    <property type="project" value="UniProtKB-ARBA"/>
</dbReference>
<dbReference type="InterPro" id="IPR011333">
    <property type="entry name" value="SKP1/BTB/POZ_sf"/>
</dbReference>
<dbReference type="InterPro" id="IPR036236">
    <property type="entry name" value="Znf_C2H2_sf"/>
</dbReference>
<dbReference type="GO" id="GO:0045476">
    <property type="term" value="P:nurse cell apoptotic process"/>
    <property type="evidence" value="ECO:0007669"/>
    <property type="project" value="UniProtKB-ARBA"/>
</dbReference>
<keyword evidence="2" id="KW-0479">Metal-binding</keyword>
<evidence type="ECO:0000256" key="9">
    <source>
        <dbReference type="ARBA" id="ARBA00037382"/>
    </source>
</evidence>
<dbReference type="FunFam" id="3.30.160.60:FF:000100">
    <property type="entry name" value="Zinc finger 45-like"/>
    <property type="match status" value="1"/>
</dbReference>
<evidence type="ECO:0000259" key="13">
    <source>
        <dbReference type="PROSITE" id="PS50157"/>
    </source>
</evidence>
<dbReference type="EMBL" id="LR900574">
    <property type="protein sequence ID" value="CAD7246162.1"/>
    <property type="molecule type" value="Genomic_DNA"/>
</dbReference>
<proteinExistence type="predicted"/>
<feature type="domain" description="C2H2-type" evidence="13">
    <location>
        <begin position="361"/>
        <end position="384"/>
    </location>
</feature>
<dbReference type="PANTHER" id="PTHR23110:SF111">
    <property type="entry name" value="LONGITUDINALS LACKING PROTEIN, ISOFORMS F_I_K_T"/>
    <property type="match status" value="1"/>
</dbReference>
<evidence type="ECO:0000256" key="7">
    <source>
        <dbReference type="ARBA" id="ARBA00022902"/>
    </source>
</evidence>
<keyword evidence="7" id="KW-0524">Neurogenesis</keyword>
<feature type="compositionally biased region" description="Low complexity" evidence="11">
    <location>
        <begin position="243"/>
        <end position="254"/>
    </location>
</feature>
<dbReference type="Gene3D" id="3.30.160.60">
    <property type="entry name" value="Classic Zinc Finger"/>
    <property type="match status" value="2"/>
</dbReference>
<keyword evidence="6" id="KW-0862">Zinc</keyword>
<feature type="compositionally biased region" description="Polar residues" evidence="11">
    <location>
        <begin position="167"/>
        <end position="179"/>
    </location>
</feature>
<dbReference type="GO" id="GO:0035167">
    <property type="term" value="P:larval lymph gland hemopoiesis"/>
    <property type="evidence" value="ECO:0007669"/>
    <property type="project" value="UniProtKB-ARBA"/>
</dbReference>
<dbReference type="AlphaFoldDB" id="A0A7R8XAM8"/>
<evidence type="ECO:0000256" key="3">
    <source>
        <dbReference type="ARBA" id="ARBA00022737"/>
    </source>
</evidence>
<reference evidence="14" key="1">
    <citation type="submission" date="2020-11" db="EMBL/GenBank/DDBJ databases">
        <authorList>
            <person name="Tran Van P."/>
        </authorList>
    </citation>
    <scope>NUCLEOTIDE SEQUENCE</scope>
</reference>
<dbReference type="GO" id="GO:0045467">
    <property type="term" value="P:R7 cell development"/>
    <property type="evidence" value="ECO:0007669"/>
    <property type="project" value="UniProtKB-ARBA"/>
</dbReference>
<dbReference type="SUPFAM" id="SSF57667">
    <property type="entry name" value="beta-beta-alpha zinc fingers"/>
    <property type="match status" value="1"/>
</dbReference>
<dbReference type="EMBL" id="CAJPEV010001057">
    <property type="protein sequence ID" value="CAG0890431.1"/>
    <property type="molecule type" value="Genomic_DNA"/>
</dbReference>
<dbReference type="GO" id="GO:0008270">
    <property type="term" value="F:zinc ion binding"/>
    <property type="evidence" value="ECO:0007669"/>
    <property type="project" value="UniProtKB-KW"/>
</dbReference>
<dbReference type="OrthoDB" id="6077919at2759"/>
<gene>
    <name evidence="14" type="ORF">DSTB1V02_LOCUS6019</name>
</gene>
<dbReference type="InterPro" id="IPR051095">
    <property type="entry name" value="Dros_DevTransReg"/>
</dbReference>
<keyword evidence="4 10" id="KW-0863">Zinc-finger</keyword>
<keyword evidence="3" id="KW-0677">Repeat</keyword>
<dbReference type="SMART" id="SM00225">
    <property type="entry name" value="BTB"/>
    <property type="match status" value="1"/>
</dbReference>
<feature type="region of interest" description="Disordered" evidence="11">
    <location>
        <begin position="116"/>
        <end position="197"/>
    </location>
</feature>
<dbReference type="GO" id="GO:0048813">
    <property type="term" value="P:dendrite morphogenesis"/>
    <property type="evidence" value="ECO:0007669"/>
    <property type="project" value="UniProtKB-ARBA"/>
</dbReference>